<dbReference type="SUPFAM" id="SSF48008">
    <property type="entry name" value="GntR ligand-binding domain-like"/>
    <property type="match status" value="1"/>
</dbReference>
<reference evidence="6" key="2">
    <citation type="submission" date="2015-05" db="EMBL/GenBank/DDBJ databases">
        <title>Complete genome sequence of Corynebacterium testudinoris DSM 44614, recovered from necrotic lesions in the mouth of a tortoise.</title>
        <authorList>
            <person name="Ruckert C."/>
            <person name="Albersmeier A."/>
            <person name="Winkler A."/>
            <person name="Tauch A."/>
        </authorList>
    </citation>
    <scope>NUCLEOTIDE SEQUENCE [LARGE SCALE GENOMIC DNA]</scope>
    <source>
        <strain evidence="6">DSM 44614</strain>
    </source>
</reference>
<keyword evidence="3" id="KW-0804">Transcription</keyword>
<dbReference type="Pfam" id="PF00392">
    <property type="entry name" value="GntR"/>
    <property type="match status" value="1"/>
</dbReference>
<dbReference type="InterPro" id="IPR011711">
    <property type="entry name" value="GntR_C"/>
</dbReference>
<keyword evidence="6" id="KW-1185">Reference proteome</keyword>
<dbReference type="SUPFAM" id="SSF46785">
    <property type="entry name" value="Winged helix' DNA-binding domain"/>
    <property type="match status" value="1"/>
</dbReference>
<dbReference type="SMART" id="SM00895">
    <property type="entry name" value="FCD"/>
    <property type="match status" value="1"/>
</dbReference>
<proteinExistence type="predicted"/>
<dbReference type="GO" id="GO:0003700">
    <property type="term" value="F:DNA-binding transcription factor activity"/>
    <property type="evidence" value="ECO:0007669"/>
    <property type="project" value="InterPro"/>
</dbReference>
<dbReference type="GO" id="GO:0003677">
    <property type="term" value="F:DNA binding"/>
    <property type="evidence" value="ECO:0007669"/>
    <property type="project" value="UniProtKB-KW"/>
</dbReference>
<dbReference type="InterPro" id="IPR008920">
    <property type="entry name" value="TF_FadR/GntR_C"/>
</dbReference>
<dbReference type="CDD" id="cd07377">
    <property type="entry name" value="WHTH_GntR"/>
    <property type="match status" value="1"/>
</dbReference>
<evidence type="ECO:0000256" key="1">
    <source>
        <dbReference type="ARBA" id="ARBA00023015"/>
    </source>
</evidence>
<dbReference type="PROSITE" id="PS50949">
    <property type="entry name" value="HTH_GNTR"/>
    <property type="match status" value="1"/>
</dbReference>
<dbReference type="InterPro" id="IPR036388">
    <property type="entry name" value="WH-like_DNA-bd_sf"/>
</dbReference>
<evidence type="ECO:0000313" key="5">
    <source>
        <dbReference type="EMBL" id="AKK09702.1"/>
    </source>
</evidence>
<dbReference type="KEGG" id="cted:CTEST_11475"/>
<dbReference type="InterPro" id="IPR000524">
    <property type="entry name" value="Tscrpt_reg_HTH_GntR"/>
</dbReference>
<reference evidence="5 6" key="1">
    <citation type="journal article" date="2015" name="Genome Announc.">
        <title>Complete Genome Sequence of the Type Strain Corynebacterium testudinoris DSM 44614, Recovered from Necrotic Lesions in the Mouth of a Tortoise.</title>
        <authorList>
            <person name="Ruckert C."/>
            <person name="Kriete M."/>
            <person name="Jaenicke S."/>
            <person name="Winkler A."/>
            <person name="Tauch A."/>
        </authorList>
    </citation>
    <scope>NUCLEOTIDE SEQUENCE [LARGE SCALE GENOMIC DNA]</scope>
    <source>
        <strain evidence="5 6">DSM 44614</strain>
    </source>
</reference>
<evidence type="ECO:0000256" key="3">
    <source>
        <dbReference type="ARBA" id="ARBA00023163"/>
    </source>
</evidence>
<dbReference type="PANTHER" id="PTHR43537">
    <property type="entry name" value="TRANSCRIPTIONAL REGULATOR, GNTR FAMILY"/>
    <property type="match status" value="1"/>
</dbReference>
<dbReference type="AlphaFoldDB" id="A0A0G3HF01"/>
<sequence>MVRKPRNAAREAEEGIKDYIRTHRLRTGDLLPSESVLCEELGCSRSSLREAVRTLSSLDVVEVRHGHGTFVSDMSLAPLLRGLILRITLDLENSLENLIHVIDTRQALDLSVAEELAAAYRGKSMDHLHLLVQGMRDQHQAGRSFATEDRRFHATLLSPLENPLVKELSEAFWQVHMQVLPQLKLSMPEDIELTIEAHADMLDALAADDPEAYREVVLRHYAPLRRLLGMGQRDKSA</sequence>
<keyword evidence="2" id="KW-0238">DNA-binding</keyword>
<evidence type="ECO:0000256" key="2">
    <source>
        <dbReference type="ARBA" id="ARBA00023125"/>
    </source>
</evidence>
<dbReference type="STRING" id="136857.CTEST_11475"/>
<dbReference type="Gene3D" id="1.10.10.10">
    <property type="entry name" value="Winged helix-like DNA-binding domain superfamily/Winged helix DNA-binding domain"/>
    <property type="match status" value="1"/>
</dbReference>
<dbReference type="SMART" id="SM00345">
    <property type="entry name" value="HTH_GNTR"/>
    <property type="match status" value="1"/>
</dbReference>
<dbReference type="RefSeq" id="WP_047253817.1">
    <property type="nucleotide sequence ID" value="NZ_CP011545.1"/>
</dbReference>
<dbReference type="EMBL" id="CP011545">
    <property type="protein sequence ID" value="AKK09702.1"/>
    <property type="molecule type" value="Genomic_DNA"/>
</dbReference>
<dbReference type="PANTHER" id="PTHR43537:SF45">
    <property type="entry name" value="GNTR FAMILY REGULATORY PROTEIN"/>
    <property type="match status" value="1"/>
</dbReference>
<keyword evidence="1" id="KW-0805">Transcription regulation</keyword>
<name>A0A0G3HF01_9CORY</name>
<evidence type="ECO:0000313" key="6">
    <source>
        <dbReference type="Proteomes" id="UP000035540"/>
    </source>
</evidence>
<dbReference type="OrthoDB" id="7989071at2"/>
<accession>A0A0G3HF01</accession>
<organism evidence="5 6">
    <name type="scientific">Corynebacterium testudinoris</name>
    <dbReference type="NCBI Taxonomy" id="136857"/>
    <lineage>
        <taxon>Bacteria</taxon>
        <taxon>Bacillati</taxon>
        <taxon>Actinomycetota</taxon>
        <taxon>Actinomycetes</taxon>
        <taxon>Mycobacteriales</taxon>
        <taxon>Corynebacteriaceae</taxon>
        <taxon>Corynebacterium</taxon>
    </lineage>
</organism>
<protein>
    <submittedName>
        <fullName evidence="5">Transcriptional regulator</fullName>
    </submittedName>
</protein>
<gene>
    <name evidence="5" type="ORF">CTEST_11475</name>
</gene>
<dbReference type="Gene3D" id="1.20.120.530">
    <property type="entry name" value="GntR ligand-binding domain-like"/>
    <property type="match status" value="1"/>
</dbReference>
<evidence type="ECO:0000259" key="4">
    <source>
        <dbReference type="PROSITE" id="PS50949"/>
    </source>
</evidence>
<dbReference type="Pfam" id="PF07729">
    <property type="entry name" value="FCD"/>
    <property type="match status" value="1"/>
</dbReference>
<feature type="domain" description="HTH gntR-type" evidence="4">
    <location>
        <begin position="6"/>
        <end position="74"/>
    </location>
</feature>
<dbReference type="PATRIC" id="fig|136857.5.peg.2264"/>
<dbReference type="Proteomes" id="UP000035540">
    <property type="component" value="Chromosome"/>
</dbReference>
<dbReference type="PRINTS" id="PR00035">
    <property type="entry name" value="HTHGNTR"/>
</dbReference>
<dbReference type="InterPro" id="IPR036390">
    <property type="entry name" value="WH_DNA-bd_sf"/>
</dbReference>